<dbReference type="Gene3D" id="3.40.50.10320">
    <property type="entry name" value="LmbE-like"/>
    <property type="match status" value="1"/>
</dbReference>
<dbReference type="PANTHER" id="PTHR12993:SF28">
    <property type="entry name" value="LMBE FAMILY PROTEIN"/>
    <property type="match status" value="1"/>
</dbReference>
<sequence length="378" mass="39853">MQGDLLDRGAVGELPFAAQPHAGPPGFERRAAGPVEAGRRGAHLDAVDAEFEPVAEARVADVETLRAVGADLPVRVGEQLGRGGEHGEQVVERGLARTVRGGRGAGHGWNSWSGHLVVPTAVEPTLRRAPAGAPGGQDPSMTETYVTFPEDFTSGLAVVAHPDDLEYGGAAAIARWTAQGCSIAYLLASRGEAGIDSLPPEECGPLREAEQRAAAAEVGVDVVEFLDHPDGLITYGPQLRRDIAAAIRRHRPEVVITVNHHDTFPGGHLNMADHRAVGQAAIDAVRDAANRWLFPEAGEPWAGVRQVLVLASPLSGHAVDVEEAFPRGVASLQAHKAYLEALGGPMADPEQFLRRAAEEAAARLPGSRLATAFQVIET</sequence>
<dbReference type="PANTHER" id="PTHR12993">
    <property type="entry name" value="N-ACETYLGLUCOSAMINYL-PHOSPHATIDYLINOSITOL DE-N-ACETYLASE-RELATED"/>
    <property type="match status" value="1"/>
</dbReference>
<accession>A0ABN1NYJ4</accession>
<keyword evidence="1" id="KW-0862">Zinc</keyword>
<gene>
    <name evidence="2" type="ORF">GCM10009559_01610</name>
</gene>
<dbReference type="Pfam" id="PF02585">
    <property type="entry name" value="PIG-L"/>
    <property type="match status" value="1"/>
</dbReference>
<proteinExistence type="predicted"/>
<comment type="caution">
    <text evidence="2">The sequence shown here is derived from an EMBL/GenBank/DDBJ whole genome shotgun (WGS) entry which is preliminary data.</text>
</comment>
<dbReference type="InterPro" id="IPR024078">
    <property type="entry name" value="LmbE-like_dom_sf"/>
</dbReference>
<reference evidence="2 3" key="1">
    <citation type="journal article" date="2019" name="Int. J. Syst. Evol. Microbiol.">
        <title>The Global Catalogue of Microorganisms (GCM) 10K type strain sequencing project: providing services to taxonomists for standard genome sequencing and annotation.</title>
        <authorList>
            <consortium name="The Broad Institute Genomics Platform"/>
            <consortium name="The Broad Institute Genome Sequencing Center for Infectious Disease"/>
            <person name="Wu L."/>
            <person name="Ma J."/>
        </authorList>
    </citation>
    <scope>NUCLEOTIDE SEQUENCE [LARGE SCALE GENOMIC DNA]</scope>
    <source>
        <strain evidence="2 3">JCM 11117</strain>
    </source>
</reference>
<keyword evidence="3" id="KW-1185">Reference proteome</keyword>
<dbReference type="SUPFAM" id="SSF102588">
    <property type="entry name" value="LmbE-like"/>
    <property type="match status" value="1"/>
</dbReference>
<protein>
    <recommendedName>
        <fullName evidence="4">LmbE family N-acetylglucosaminyl deacetylase</fullName>
    </recommendedName>
</protein>
<evidence type="ECO:0000256" key="1">
    <source>
        <dbReference type="ARBA" id="ARBA00022833"/>
    </source>
</evidence>
<evidence type="ECO:0008006" key="4">
    <source>
        <dbReference type="Google" id="ProtNLM"/>
    </source>
</evidence>
<dbReference type="EMBL" id="BAAAHP010000004">
    <property type="protein sequence ID" value="GAA0919528.1"/>
    <property type="molecule type" value="Genomic_DNA"/>
</dbReference>
<name>A0ABN1NYJ4_9PSEU</name>
<organism evidence="2 3">
    <name type="scientific">Pseudonocardia zijingensis</name>
    <dbReference type="NCBI Taxonomy" id="153376"/>
    <lineage>
        <taxon>Bacteria</taxon>
        <taxon>Bacillati</taxon>
        <taxon>Actinomycetota</taxon>
        <taxon>Actinomycetes</taxon>
        <taxon>Pseudonocardiales</taxon>
        <taxon>Pseudonocardiaceae</taxon>
        <taxon>Pseudonocardia</taxon>
    </lineage>
</organism>
<evidence type="ECO:0000313" key="3">
    <source>
        <dbReference type="Proteomes" id="UP001499967"/>
    </source>
</evidence>
<dbReference type="Proteomes" id="UP001499967">
    <property type="component" value="Unassembled WGS sequence"/>
</dbReference>
<evidence type="ECO:0000313" key="2">
    <source>
        <dbReference type="EMBL" id="GAA0919528.1"/>
    </source>
</evidence>
<dbReference type="InterPro" id="IPR003737">
    <property type="entry name" value="GlcNAc_PI_deacetylase-related"/>
</dbReference>